<feature type="domain" description="Calx-beta" evidence="7">
    <location>
        <begin position="1390"/>
        <end position="1492"/>
    </location>
</feature>
<feature type="domain" description="Calx-beta" evidence="7">
    <location>
        <begin position="5133"/>
        <end position="5236"/>
    </location>
</feature>
<accession>A0ABW4ZFN1</accession>
<feature type="domain" description="Calx-beta" evidence="7">
    <location>
        <begin position="5253"/>
        <end position="5355"/>
    </location>
</feature>
<dbReference type="Pfam" id="PF13585">
    <property type="entry name" value="CHU_C"/>
    <property type="match status" value="1"/>
</dbReference>
<dbReference type="SUPFAM" id="SSF141072">
    <property type="entry name" value="CalX-like"/>
    <property type="match status" value="45"/>
</dbReference>
<evidence type="ECO:0000256" key="3">
    <source>
        <dbReference type="ARBA" id="ARBA00022837"/>
    </source>
</evidence>
<dbReference type="EMBL" id="JBHUHZ010000001">
    <property type="protein sequence ID" value="MFD2160830.1"/>
    <property type="molecule type" value="Genomic_DNA"/>
</dbReference>
<keyword evidence="1" id="KW-0732">Signal</keyword>
<dbReference type="SMART" id="SM00237">
    <property type="entry name" value="Calx_beta"/>
    <property type="match status" value="29"/>
</dbReference>
<feature type="domain" description="Calx-beta" evidence="7">
    <location>
        <begin position="1989"/>
        <end position="2088"/>
    </location>
</feature>
<organism evidence="8 9">
    <name type="scientific">Paradesertivirga mongoliensis</name>
    <dbReference type="NCBI Taxonomy" id="2100740"/>
    <lineage>
        <taxon>Bacteria</taxon>
        <taxon>Pseudomonadati</taxon>
        <taxon>Bacteroidota</taxon>
        <taxon>Sphingobacteriia</taxon>
        <taxon>Sphingobacteriales</taxon>
        <taxon>Sphingobacteriaceae</taxon>
        <taxon>Paradesertivirga</taxon>
    </lineage>
</organism>
<feature type="domain" description="Calx-beta" evidence="7">
    <location>
        <begin position="914"/>
        <end position="1016"/>
    </location>
</feature>
<dbReference type="Pfam" id="PF17963">
    <property type="entry name" value="Big_9"/>
    <property type="match status" value="2"/>
</dbReference>
<dbReference type="Proteomes" id="UP001597387">
    <property type="component" value="Unassembled WGS sequence"/>
</dbReference>
<dbReference type="RefSeq" id="WP_379125452.1">
    <property type="nucleotide sequence ID" value="NZ_JBHUHZ010000001.1"/>
</dbReference>
<dbReference type="PANTHER" id="PTHR11878">
    <property type="entry name" value="SODIUM/CALCIUM EXCHANGER"/>
    <property type="match status" value="1"/>
</dbReference>
<name>A0ABW4ZFN1_9SPHI</name>
<feature type="domain" description="Calx-beta" evidence="7">
    <location>
        <begin position="1753"/>
        <end position="1855"/>
    </location>
</feature>
<feature type="domain" description="Calx-beta" evidence="7">
    <location>
        <begin position="4776"/>
        <end position="4876"/>
    </location>
</feature>
<feature type="domain" description="Calx-beta" evidence="7">
    <location>
        <begin position="4075"/>
        <end position="4177"/>
    </location>
</feature>
<keyword evidence="4" id="KW-0813">Transport</keyword>
<feature type="domain" description="Calx-beta" evidence="7">
    <location>
        <begin position="3381"/>
        <end position="3481"/>
    </location>
</feature>
<keyword evidence="6" id="KW-1133">Transmembrane helix</keyword>
<keyword evidence="6" id="KW-0812">Transmembrane</keyword>
<feature type="domain" description="Calx-beta" evidence="7">
    <location>
        <begin position="5492"/>
        <end position="5594"/>
    </location>
</feature>
<evidence type="ECO:0000256" key="2">
    <source>
        <dbReference type="ARBA" id="ARBA00022737"/>
    </source>
</evidence>
<keyword evidence="2" id="KW-0677">Repeat</keyword>
<evidence type="ECO:0000256" key="4">
    <source>
        <dbReference type="ARBA" id="ARBA00023065"/>
    </source>
</evidence>
<keyword evidence="9" id="KW-1185">Reference proteome</keyword>
<comment type="caution">
    <text evidence="8">The sequence shown here is derived from an EMBL/GenBank/DDBJ whole genome shotgun (WGS) entry which is preliminary data.</text>
</comment>
<feature type="domain" description="Calx-beta" evidence="7">
    <location>
        <begin position="1273"/>
        <end position="1373"/>
    </location>
</feature>
<proteinExistence type="predicted"/>
<feature type="domain" description="Calx-beta" evidence="7">
    <location>
        <begin position="4425"/>
        <end position="4522"/>
    </location>
</feature>
<feature type="domain" description="Calx-beta" evidence="7">
    <location>
        <begin position="4539"/>
        <end position="4641"/>
    </location>
</feature>
<feature type="transmembrane region" description="Helical" evidence="6">
    <location>
        <begin position="12"/>
        <end position="35"/>
    </location>
</feature>
<dbReference type="InterPro" id="IPR051171">
    <property type="entry name" value="CaCA"/>
</dbReference>
<feature type="domain" description="Calx-beta" evidence="7">
    <location>
        <begin position="3149"/>
        <end position="3251"/>
    </location>
</feature>
<protein>
    <submittedName>
        <fullName evidence="8">Calx-beta domain-containing protein</fullName>
    </submittedName>
</protein>
<keyword evidence="4" id="KW-0406">Ion transport</keyword>
<dbReference type="InterPro" id="IPR003644">
    <property type="entry name" value="Calx_beta"/>
</dbReference>
<dbReference type="InterPro" id="IPR038081">
    <property type="entry name" value="CalX-like_sf"/>
</dbReference>
<feature type="domain" description="Calx-beta" evidence="7">
    <location>
        <begin position="3498"/>
        <end position="3597"/>
    </location>
</feature>
<feature type="domain" description="Calx-beta" evidence="7">
    <location>
        <begin position="3612"/>
        <end position="3714"/>
    </location>
</feature>
<reference evidence="9" key="1">
    <citation type="journal article" date="2019" name="Int. J. Syst. Evol. Microbiol.">
        <title>The Global Catalogue of Microorganisms (GCM) 10K type strain sequencing project: providing services to taxonomists for standard genome sequencing and annotation.</title>
        <authorList>
            <consortium name="The Broad Institute Genomics Platform"/>
            <consortium name="The Broad Institute Genome Sequencing Center for Infectious Disease"/>
            <person name="Wu L."/>
            <person name="Ma J."/>
        </authorList>
    </citation>
    <scope>NUCLEOTIDE SEQUENCE [LARGE SCALE GENOMIC DNA]</scope>
    <source>
        <strain evidence="9">KCTC 42217</strain>
    </source>
</reference>
<evidence type="ECO:0000313" key="8">
    <source>
        <dbReference type="EMBL" id="MFD2160830.1"/>
    </source>
</evidence>
<evidence type="ECO:0000259" key="7">
    <source>
        <dbReference type="SMART" id="SM00237"/>
    </source>
</evidence>
<feature type="domain" description="Calx-beta" evidence="7">
    <location>
        <begin position="2918"/>
        <end position="3019"/>
    </location>
</feature>
<feature type="domain" description="Calx-beta" evidence="7">
    <location>
        <begin position="2221"/>
        <end position="2323"/>
    </location>
</feature>
<feature type="domain" description="Calx-beta" evidence="7">
    <location>
        <begin position="1153"/>
        <end position="1255"/>
    </location>
</feature>
<feature type="region of interest" description="Disordered" evidence="5">
    <location>
        <begin position="471"/>
        <end position="491"/>
    </location>
</feature>
<feature type="domain" description="Calx-beta" evidence="7">
    <location>
        <begin position="5013"/>
        <end position="5116"/>
    </location>
</feature>
<feature type="domain" description="Calx-beta" evidence="7">
    <location>
        <begin position="5727"/>
        <end position="5829"/>
    </location>
</feature>
<keyword evidence="3" id="KW-0106">Calcium</keyword>
<dbReference type="Gene3D" id="2.60.40.2030">
    <property type="match status" value="43"/>
</dbReference>
<feature type="domain" description="Calx-beta" evidence="7">
    <location>
        <begin position="4307"/>
        <end position="4406"/>
    </location>
</feature>
<evidence type="ECO:0000256" key="6">
    <source>
        <dbReference type="SAM" id="Phobius"/>
    </source>
</evidence>
<dbReference type="Pfam" id="PF03160">
    <property type="entry name" value="Calx-beta"/>
    <property type="match status" value="35"/>
</dbReference>
<evidence type="ECO:0000313" key="9">
    <source>
        <dbReference type="Proteomes" id="UP001597387"/>
    </source>
</evidence>
<dbReference type="NCBIfam" id="NF012211">
    <property type="entry name" value="tand_rpt_95"/>
    <property type="match status" value="2"/>
</dbReference>
<feature type="domain" description="Calx-beta" evidence="7">
    <location>
        <begin position="3844"/>
        <end position="3944"/>
    </location>
</feature>
<feature type="domain" description="Calx-beta" evidence="7">
    <location>
        <begin position="3035"/>
        <end position="3132"/>
    </location>
</feature>
<feature type="domain" description="Calx-beta" evidence="7">
    <location>
        <begin position="2453"/>
        <end position="2553"/>
    </location>
</feature>
<sequence length="6268" mass="643556">MDFTIFDSFKRYVYCSLPKIWPGLSGGLIFLFFLISSQHSFAEGSKELNPDGGHRVYLYTSTTTTGSLPWASQGLVRVYVQAGETINVGSSVQGLNGNGTMILVSPNGNIYTSGTAATATGLISTRAQEMAGPLPNAGGYTPYKVTAQASEAGVWSVFFVGSNGTNSGTNTPDERLSANAWDQPNNSPYIAAFDVSVRNAANTAFIPGRAYMNLLEGTMGDFDAKFTGKVNVLTNDGYIYDINANGLAGNAFAFFSNNKGFKSGGNPSYLSQDGTSVATIHPPLSEDTATDITHKLFFNTPAADLPASAPARTTTGLSADNGSATTTWLKTTPIAPTLTNFSFIGKEGTANQAGALSTMGGYFSFVANQTGNYSLKIDANKDGDYTDASDRIITNAAIAGTNTVFWDGLDGAGVPVVGSYTSSSVQVVLRAGEVHFPLLDVENNPSGIIITRTNGVGSGDQTVYWNDSNISSTTNPSSPLNTSVNGTSSSTNGHKWGSTGYNSGSFGNDKGLDTWTYVFSTPVTPATPIEFLQANLEVLPITKSKTTGICIGQQQTYIVSVRNNGPSAVSDAKFSFTFPAELTGVVITPVLTSGTASVVSSNIVGSQYNASLNMNNASVLTFTITGTVSTLPALNTLTVKATVMRPADVYDPDATNPDADIPTDPQLECDSAPSGSGCNNIQSDSTPVLISNISIANVSKAEGSGGSNNMILRVTASPVNTSCDITVNYAVTNGITNSSDFAGAITGTVTIPKDSTGVNIGVPIATDQIIEANETFTVTLTNPSSGGVITTGTATGTILDDDNIPVNKLLVITGTDGAEGVSPGATFTIGFPTGITADKDTEIQYTLTGTATGGGTDYTGLTTGTIIIPALTNSITITLPVIDDVVLEGNETVIVTTGTITTPYTGISVSNSPVTLNIADDDNAILISGPAQVVEGNNGVTYVTFRVSLDITTSSSFTIDYLTEDGVATSADNDYVAKSGTLTFTGSNPGEYFDIQIAINGDLKIEGNEAFKVKLDNLSNDFGGLLTISGSPATMSILDDDNNAANKTITITKVDGAEGGAPAEFIFSFPSGVSTDAATTINYTLSGVAVGNGTDYNGSTTGTVTIAAGANSGSFTRTVVDDLIIEDSEDVTVTTGTVTNSKYNGIGVSNSPFPLNILDNDNTTANNTITLSTVGSGSEPSSNGQFMVSYPAGIVRSTPTTVNYSIAGTAANGTDYTTLSGSVIIPANTNSAPIYIAVLDDQIIEPTETVSLTLTSATSGSVSLNVTPGVQSINITDNDNIPANNVITLNKASDAEEGLVDGQFKVSFPLGYTSSVATTVNYAITGTATNGTDYTSLTGQVIIPAGANSADIDILVNDDLIIESTETVSLGLSSATNSISALSVNPLTTVTADLRDNDNIAGNSIITLTKVSDGAEPGTNVEFLVSYPAGVTSAAATTVNYLISGTALNGTDYATLATSVTIPAGANSAPIIATVSDDQLIEATETIVLTLTTATSSISVPGLTVSPVTGVSADIIDDENTPANTKIVLTKTADGAEPGTKAQFTFSYPSGITNSAPTIVNYIVGGTAVNGTDYTLPDNTTITIPANTNSVVMDAIVSDDLIIEPTETITIDLITASSSTISAITLEPVGAVTANIDDNDNTLANKTISISKVDGVEGMLNGSFTFSFPAGIKASAPTDITFYLTGTADGSGTDYTASPSAVTITIPAGQNSVTLPLLVLEDDIIEDVETVTLTTTGVSNTDLPGIVVANSPQTLNISDNDDNTTLTVSNATVTEGNSGFVSMNFTVSLAKATGRSFSVKYTTEDGTATSAGNDYLSKQDVLNFSGMPGESFTVSVQVRGDQMIEMNEAFKLKLYDLSDPFGGRLTFASSTATGTITDDDLIPANTSITITQTNGSETGPVPASFTFSFPTGVSADAPTTINFGLSGTATGIDYTGAGSSSVTIPAGDNSFTLSLPVIDDTLIENTETVILTSGSVSSPYGITVANSPQSLEIADNDNATLVISGATVAEGNSGTTTLSFTVTLDKATGSPFTVDYATSGGTATAGNDYTAKSGTLSFNGTAGSQTIVVSVTGDQKIEPHENFTIAISNLSSSFGNRLTIPAAGSTATGTITNDDSGVITITPTDGMEAGLVPGTFTFSFPAGVTVDAPTTVSYTLSGTAESGNDYTGAISGSVEIPANSNSITLTLPVLADLVVEDTETVILTTGIITSPYAVTVGNSPQSLDIIDKDQAVLSLTGPATITEGDSGSQLATYTVTLNQATAGSFTVDYASSNGTASIADNDYESSSGRLTFAGTAGETETFTVQINGDQKIEADENFSVVLSNLISSFSNKPVVQSTPVVTSIKNDDSGVITITSTNGSETGPVPGTFTFSLPDGVTADAATVIYTGLTGTAIGIDYTGAGTSSVTIPIGENSFTLTLPVINDALAENTETIILTTGSVDSPYGITVANSPQSLDIADNDNATLSISGASIAETNSGTTTLSFTVTLDKDTGAPFTVDYVTANGTATVSDNDYVAASGSLTFNGTAGSQPIVITVKGDQKVELDENFTVTLSNLSSNFDNRLSIPVAGSTATGTINNDDTGVITITSTNGSETGPVGGSFIFSFPAGVSMDAPTTINYTLSGTAESTKDYTEAISGSVTIPATETSVVLPLGVLDDAVVEDTETIILTAGTISSPYTVTIANSPQSLNIIDNDQAAVTLTGQSTITEGNDGTQTITYTATLNKATQSGFTVEYATADGTATLADNDYESGTGILTFAGAAGETKTFTVVVNGDKKIEADEEISVALSNLVSSLSNRPVIQTTPVVTTIENDDSGIITITSTNGSETGPVSGTFTFSFPTDVSSDAPTTINFGLTGTATAVDYTGAGTSSIIIPAGENSITLTLPVTNDALIEGTESIILTTGAVSTPYALSIANSPQSLNITDNDNATLTVAGETKAEGDAGNKVLNFTVTLDKETGTPFTVDYITSDGTAKVSDDDYTAKSGTLSFSGAAGESRIVAVSITGDEKIEADENFTLALSNLSKYSDAIVINGSPATGIIDNDDTGVITITPGSGLETGPVPGSFTFSLPAGMTMDAPVTINYTLSGTAESVKDYTGAISGSVTIDKDENSFTLTIPVVDDAVIEDTETVVLSTGTITSLYPLTIANSPQIFTITDNDQATVTLTGQPTIAEGNSGSQLITYTVTLDKATQGSFTVDYATTNGTALLADDDYESSSGRLAFAGTAGETKTFTVQINGDQKIETDENFSVSLSNLISSLSNIPVVQTTPVVTTIENDDSGIITITYGNGSETGPVPGTFTFSFPTGVSSDTPTTINFGLSGTATGMDYTGAGTSSITIPIGGNSTTLTLPVINDLIAEGKETVILTTGTVSSPYGITVANSPQSLEIADNDNASLSISGTTVVEGNSGTTAMNFTVTLDKATRPFSVNYATSDGTATTGTNDYVAASGTLNFAGTAGESKTITVTVTGDGKVEADETLSMTISDLSDAFDGRLNIATNTATGTITNDDSGVITITSTDGMEAGLVPGTFTFSFPAGVTIDVPTTINYSLSGTAESGKDYTGAISGSVTIPANTNSYELSLPVLADLVVEDTETIILTTGIIGSPYTVTVDNSPESLNITDKDQAVLSLTGPATITEGDNGSQLATYTVTLNQATTSSFKVDYATANGTATLADDDYESSSGTLEFAGTAGETETFTVQINGDKKIEADDNFSVKLSNVVGSFSNLPIAQSAPVVTNIKNDDSGIITITSSNGSETGPVPGTFTFSFPAGVTSDAATIVYFGLTGTAISADYSGAGTLSVTIPANGNSAEVVLGVNDDLVIEGTETVVLTTGAIDSPYGITVANTSQSLNIADNDNATLSLAGATITEGDSGTKVISFTVTLDKATSPFSVDYATSDGTATIADSDYTPGSGTLNFAGTIGESKTVAIAITGDKKIEVDESFTMTLSNLSDHYNNTLVIDGSPAMGIIGNDDTGVITVTPGNGSETGPTPGTFTFSLPAGTTTGAPITINYTLSGTAESAKDYTGAISGSVIIGKDQNSTTLTLPVIDDGLVEDTETVTLSAGIVSSPYILTVGNSPQSFTISDNDQATITLTGQPAITEGNTGTQLITYTATLDKATQGSFTVDYATANGSASIADNDYESSSGRLTFAGTVGETKTFTVQINGDGKIEADENFSVTLSNLISSSSNRPVVQSVPVVTTIENDDSGTITITSENGSETGPVPASFTFSFPTGVSADAPTTINFGLSGTATGIDYTGAGSSSVTIPAGDNSFTLSLPVIDDTLIENTETVILTSGSVSSPYGITVANSPQSLEIADNDNATLVISGATVAEGNSGTTTLSFTVTLDKATGSPFTVDYATSGGTATAGNDYTAKSGTLSFNGTAGSQTIVVSVTGDQKIEPHENFTIAISNLSSSFGNRLTIPAAGSTATGTITNDDSGVITITPTDGMEAGLVPGTFTFSFPAGVTVDAPTTVSYTLSGTAESGNDYTGAISGSVEIPANSNSITLTLPVLADLVVEDTETVILTTGIITSPYAVTVGNSPQSLDIIDKDQAVLSLTGPATITEGDSGSQLATYTVTLNQATAGSFTVDYASSNGTASIADNDYESSSGRLTFAGTAGETETFTVQINGDQKIEADENFSVVLSNLISSFSNKPVVQSTPVVTSIKNDDSGVITITSTNGSETGPVPGTFTFSLPDGVTADAATVIYYGLSGTALGSGTNYDYTAIPGIGSITIPANSNSATLTLNVNDDAVIEGTETAILTAGSLNSPYDIVVVNSPQSLDIADNDNAILSLTGGTVIEGNSGTQVLSFTVTLDKATSPFSVDYKTSDGSATIADNDYSALSGTLNFGGSAGESKVITVSITGDQKIEANENLAIELINLSNHYNNTLVISGSPATGTIIDDDNTVSNKSIIVTTVNGAEGGANASMKFSFPDGVSSDGITSIPYTLGGTAQDNGIDYNIASTGILYIPAGKNSVTLDLAISDDPFIEGTETAIVNAGIISNDKYTGLTLSNAPQTIFIADNDVASLSIAGPVTITEGNNGSQKAVFNVMLDKATGSGFSISYSTADGTALAADNDYIAVSNGAVVFEGKAGEVQKIEISIIGDKKIELNENYQVRLTGLSSDFGGALTFSSTSATGTIIDDDNNSSNRQITISKSDGTEGAADGSFTFSLPAGITLDAPTTINYTLSGTAKGAGIDYSNSQVGSLVIKAGENYAVLTIDVVDDSGLEPSETVIVNTGAVTNNSYNGLTVLNSPHALNIEDDDNASISISGPVQVTEGNAGTINAVFRVTLNNSTGDPFTVNYTTKDGTATVADNDYIASSGTLTFSGVAGEFENITVPVRGDLKIEKNERFTVELNGLSNDFDQRLLITGLPGVGTIRDDDNTAANRRIIISRVNGAEGGNDARFKFSFQAGVSADDWTILNYTLSGTALGDGADYAAASKGSVTIPPGENSAVLDLAVIDDAVIEATETVILTAGTIENNSHTGLNTNNSPLSLNITDNDEGELKLSGPVLVQEGNSGPTLATFSVTLLGATGSPFSIGYATFDGTAKASDDDYVTKAANLNFQGIEGEVQTITILVNGDYKIESDEEFNLILRNLSNTFGDKLKFSGLPVKGRILNDDNGTITITKTDGKEGAGGGIFTFTLPTGVYSDKPIVIPYNLSGTALGNTVDYLVNTTGSVTIPAGLSKANLNLVINDDSIIEPAEIVKISTGIVLSSMPNAVLVENSPVELTIDDNDTAPIVITNPVIVKEGNSGYVTAVFSATLPLATAEGFTFDYATADETAKTGDDDYVASTGKLTFAGRAGEVQKISVQIKGDVKVEGDEKYLINLDNLSNTYNGRLSFEFPSVTGVIHDDDIAPAAVSDFATTPEDVPVTFSLTANDNDPDGIDPTSIVIKTPPAKGEVKVNRDGTVTYTPAPDDNGMHQFTYTVKDLTGLESNEANVTVTVTPVSDPPIAEDDSFYVLKNGTLRENVSSNDADPDGEAIRFKVTAPPSNGTLVSFNETDGSFIYTPTEDFTGLDQFTYQVADAGGLTDDAVVTLGVQPKTKVKLSPTLVSVKEGEVVKITAELSEPLLQDVNLTIEYRGDAEIEKDYTLSGDFTSFLIKAGDTATTQELVLTTVRDYVKEGDEVAEVNIATATPSLFVEIESGSEVTITELLPADKPVGPDENGDIAPDPYTSPNGDGLGNESFVIQNITKYPDNEVVIFNRWGNEVFRVKGYDNKEKAFTGVANAGLFVNKDSVLPDGVYYFIIHTKVDNVAKLNKGYVIIKR</sequence>
<gene>
    <name evidence="8" type="ORF">ACFSJU_00355</name>
</gene>
<feature type="domain" description="Calx-beta" evidence="7">
    <location>
        <begin position="2686"/>
        <end position="2788"/>
    </location>
</feature>
<feature type="domain" description="Calx-beta" evidence="7">
    <location>
        <begin position="2572"/>
        <end position="2671"/>
    </location>
</feature>
<evidence type="ECO:0000256" key="5">
    <source>
        <dbReference type="SAM" id="MobiDB-lite"/>
    </source>
</evidence>
<evidence type="ECO:0000256" key="1">
    <source>
        <dbReference type="ARBA" id="ARBA00022729"/>
    </source>
</evidence>
<feature type="domain" description="Calx-beta" evidence="7">
    <location>
        <begin position="3961"/>
        <end position="4058"/>
    </location>
</feature>
<dbReference type="PANTHER" id="PTHR11878:SF65">
    <property type="entry name" value="NA_CA-EXCHANGE PROTEIN, ISOFORM G"/>
    <property type="match status" value="1"/>
</dbReference>
<feature type="domain" description="Calx-beta" evidence="7">
    <location>
        <begin position="2107"/>
        <end position="2204"/>
    </location>
</feature>
<keyword evidence="6" id="KW-0472">Membrane</keyword>